<dbReference type="GO" id="GO:0003729">
    <property type="term" value="F:mRNA binding"/>
    <property type="evidence" value="ECO:0007669"/>
    <property type="project" value="TreeGrafter"/>
</dbReference>
<proteinExistence type="predicted"/>
<dbReference type="Gene3D" id="1.25.40.10">
    <property type="entry name" value="Tetratricopeptide repeat domain"/>
    <property type="match status" value="1"/>
</dbReference>
<dbReference type="OrthoDB" id="2554293at2759"/>
<gene>
    <name evidence="1" type="ORF">PC9H_005529</name>
</gene>
<sequence length="888" mass="99930">MQCNVRKAASFFSNQLFVSSPRQSILRNLATATAQHAPIDEAPCMSSRDITGTRTRSAAALSRAACQAIRVSCNTGRLQDAFHILNSIRFNKAAAGKEPSPPGVGKFEPIHFDRPVDPRPASHALLHGLIRQGLSQKASQMATLMIQDGMKLRSVTLDALTTALCAEASASRGIRTLPSRLRQGTLPYVHPLVLNSAALRNGCLSEALRLMQKAEQYRQRRSSNMFERLIEACLLQGEILVGSLLFVLLVKDWERRRSVALRLASAQSQEHELPEDLVAEHILMHSENLTPTPRLLNRIMRSIDSTLSQECVDSETIQPALQALANITNLLDDRRLPLTNISSLIRSLYRCPRVDDLIWIPDRNGGPPRQVNAYKYFHATLKRLISDLPTRPLNTIRFDPKSSIHPKLHELAEYKTVLPALDLPSYNALLHYTLRHRLSPAMADRVLRHMTEQRHKPLAPDISTYNVIIRSGTLLRNNSLAERVLEMLRRQKGNTDHGIMVNAPCSTYIAKKVASRRPATKTLRSSQDELTLPSMSSLTSLLANERTLCAYILHLVATGRPEAVTQILFHVLPGLAAIDHPARALSEANTTRAVPQKVHDGAALGPYFFTCILHALRKDGRTGLAERLWLYAKKAERASWDTAKPWCLPTAAYTIMIQCYGDEAKRSASRRHVRSAAESAAQGENSLPRRTDKVLGWARFARRARVHYESDRAAMGLHMGLFLFRSMKDAAAGVYEQLMKLPSSPDVVQLQMEHPQPDARLFNAALRLCTIRRSGRMRARSPTHYRRRHRFATYWLARLGHKHPQWTPALQEVCEAMSSAGYSVPVGLRYILIGRWPEENGSVESGRHIVDRQPYAFPRQRRRWHPLRLYTTKTRGLPLGRKVVQIAR</sequence>
<dbReference type="AlphaFoldDB" id="A0A8H7DX43"/>
<dbReference type="RefSeq" id="XP_036633595.1">
    <property type="nucleotide sequence ID" value="XM_036775093.1"/>
</dbReference>
<evidence type="ECO:0000313" key="1">
    <source>
        <dbReference type="EMBL" id="KAF7433568.1"/>
    </source>
</evidence>
<dbReference type="PANTHER" id="PTHR47938">
    <property type="entry name" value="RESPIRATORY COMPLEX I CHAPERONE (CIA84), PUTATIVE (AFU_ORTHOLOGUE AFUA_2G06020)-RELATED"/>
    <property type="match status" value="1"/>
</dbReference>
<accession>A0A8H7DX43</accession>
<organism evidence="1 2">
    <name type="scientific">Pleurotus ostreatus</name>
    <name type="common">Oyster mushroom</name>
    <name type="synonym">White-rot fungus</name>
    <dbReference type="NCBI Taxonomy" id="5322"/>
    <lineage>
        <taxon>Eukaryota</taxon>
        <taxon>Fungi</taxon>
        <taxon>Dikarya</taxon>
        <taxon>Basidiomycota</taxon>
        <taxon>Agaricomycotina</taxon>
        <taxon>Agaricomycetes</taxon>
        <taxon>Agaricomycetidae</taxon>
        <taxon>Agaricales</taxon>
        <taxon>Pleurotineae</taxon>
        <taxon>Pleurotaceae</taxon>
        <taxon>Pleurotus</taxon>
    </lineage>
</organism>
<evidence type="ECO:0000313" key="2">
    <source>
        <dbReference type="Proteomes" id="UP000623687"/>
    </source>
</evidence>
<comment type="caution">
    <text evidence="1">The sequence shown here is derived from an EMBL/GenBank/DDBJ whole genome shotgun (WGS) entry which is preliminary data.</text>
</comment>
<dbReference type="GeneID" id="59375347"/>
<dbReference type="EMBL" id="JACETU010000003">
    <property type="protein sequence ID" value="KAF7433568.1"/>
    <property type="molecule type" value="Genomic_DNA"/>
</dbReference>
<reference evidence="1" key="1">
    <citation type="submission" date="2019-07" db="EMBL/GenBank/DDBJ databases">
        <authorList>
            <person name="Palmer J.M."/>
        </authorList>
    </citation>
    <scope>NUCLEOTIDE SEQUENCE</scope>
    <source>
        <strain evidence="1">PC9</strain>
    </source>
</reference>
<dbReference type="InterPro" id="IPR011990">
    <property type="entry name" value="TPR-like_helical_dom_sf"/>
</dbReference>
<keyword evidence="2" id="KW-1185">Reference proteome</keyword>
<dbReference type="VEuPathDB" id="FungiDB:PC9H_005529"/>
<protein>
    <submittedName>
        <fullName evidence="1">Uncharacterized protein</fullName>
    </submittedName>
</protein>
<name>A0A8H7DX43_PLEOS</name>
<dbReference type="Proteomes" id="UP000623687">
    <property type="component" value="Unassembled WGS sequence"/>
</dbReference>
<dbReference type="PANTHER" id="PTHR47938:SF49">
    <property type="entry name" value="(WILD MALAYSIAN BANANA) HYPOTHETICAL PROTEIN"/>
    <property type="match status" value="1"/>
</dbReference>